<evidence type="ECO:0000256" key="4">
    <source>
        <dbReference type="ARBA" id="ARBA00023235"/>
    </source>
</evidence>
<evidence type="ECO:0000256" key="3">
    <source>
        <dbReference type="ARBA" id="ARBA00023110"/>
    </source>
</evidence>
<comment type="catalytic activity">
    <reaction evidence="1 5">
        <text>[protein]-peptidylproline (omega=180) = [protein]-peptidylproline (omega=0)</text>
        <dbReference type="Rhea" id="RHEA:16237"/>
        <dbReference type="Rhea" id="RHEA-COMP:10747"/>
        <dbReference type="Rhea" id="RHEA-COMP:10748"/>
        <dbReference type="ChEBI" id="CHEBI:83833"/>
        <dbReference type="ChEBI" id="CHEBI:83834"/>
        <dbReference type="EC" id="5.2.1.8"/>
    </reaction>
</comment>
<feature type="domain" description="PPIase FKBP-type" evidence="6">
    <location>
        <begin position="86"/>
        <end position="171"/>
    </location>
</feature>
<evidence type="ECO:0000256" key="2">
    <source>
        <dbReference type="ARBA" id="ARBA00013194"/>
    </source>
</evidence>
<dbReference type="InterPro" id="IPR046357">
    <property type="entry name" value="PPIase_dom_sf"/>
</dbReference>
<dbReference type="Proteomes" id="UP000591131">
    <property type="component" value="Unassembled WGS sequence"/>
</dbReference>
<evidence type="ECO:0000259" key="6">
    <source>
        <dbReference type="PROSITE" id="PS50059"/>
    </source>
</evidence>
<dbReference type="EC" id="5.2.1.8" evidence="2 5"/>
<dbReference type="EMBL" id="JAAPAO010000097">
    <property type="protein sequence ID" value="KAF4672866.1"/>
    <property type="molecule type" value="Genomic_DNA"/>
</dbReference>
<proteinExistence type="predicted"/>
<evidence type="ECO:0000313" key="7">
    <source>
        <dbReference type="EMBL" id="KAF4672866.1"/>
    </source>
</evidence>
<name>A0A7J6MN95_PERCH</name>
<dbReference type="PANTHER" id="PTHR43811">
    <property type="entry name" value="FKBP-TYPE PEPTIDYL-PROLYL CIS-TRANS ISOMERASE FKPA"/>
    <property type="match status" value="1"/>
</dbReference>
<dbReference type="OrthoDB" id="1902587at2759"/>
<dbReference type="InterPro" id="IPR001179">
    <property type="entry name" value="PPIase_FKBP_dom"/>
</dbReference>
<reference evidence="7 8" key="1">
    <citation type="submission" date="2020-04" db="EMBL/GenBank/DDBJ databases">
        <title>Perkinsus chesapeaki whole genome sequence.</title>
        <authorList>
            <person name="Bogema D.R."/>
        </authorList>
    </citation>
    <scope>NUCLEOTIDE SEQUENCE [LARGE SCALE GENOMIC DNA]</scope>
    <source>
        <strain evidence="7">ATCC PRA-425</strain>
    </source>
</reference>
<keyword evidence="3 5" id="KW-0697">Rotamase</keyword>
<accession>A0A7J6MN95</accession>
<dbReference type="AlphaFoldDB" id="A0A7J6MN95"/>
<gene>
    <name evidence="7" type="ORF">FOL47_011286</name>
</gene>
<evidence type="ECO:0000256" key="1">
    <source>
        <dbReference type="ARBA" id="ARBA00000971"/>
    </source>
</evidence>
<keyword evidence="4 5" id="KW-0413">Isomerase</keyword>
<protein>
    <recommendedName>
        <fullName evidence="2 5">peptidylprolyl isomerase</fullName>
        <ecNumber evidence="2 5">5.2.1.8</ecNumber>
    </recommendedName>
</protein>
<sequence length="203" mass="22720">MPFLGDKRLFTPLSGRGNLVVVALGLMATGGVVGLIEGEGGVRCEVIDKKKFYASKRCAETEFRDGPKGLKFREVKIGEGKKATKGSLCTVHYEGKSLSGTRMECTFKNSLTGIRFYCGSPQPTVAPFLNEGVLGMREGGHREMIVPPHMHYPDRWPNRILVYEVSLMRVRGGEGNEEADAVEKEEFEKMPWFAKMLYKFMPY</sequence>
<evidence type="ECO:0000256" key="5">
    <source>
        <dbReference type="PROSITE-ProRule" id="PRU00277"/>
    </source>
</evidence>
<dbReference type="Gene3D" id="3.10.50.40">
    <property type="match status" value="1"/>
</dbReference>
<dbReference type="GO" id="GO:0003755">
    <property type="term" value="F:peptidyl-prolyl cis-trans isomerase activity"/>
    <property type="evidence" value="ECO:0007669"/>
    <property type="project" value="UniProtKB-KW"/>
</dbReference>
<dbReference type="PROSITE" id="PS50059">
    <property type="entry name" value="FKBP_PPIASE"/>
    <property type="match status" value="1"/>
</dbReference>
<keyword evidence="8" id="KW-1185">Reference proteome</keyword>
<dbReference type="SUPFAM" id="SSF54534">
    <property type="entry name" value="FKBP-like"/>
    <property type="match status" value="1"/>
</dbReference>
<evidence type="ECO:0000313" key="8">
    <source>
        <dbReference type="Proteomes" id="UP000591131"/>
    </source>
</evidence>
<dbReference type="Pfam" id="PF00254">
    <property type="entry name" value="FKBP_C"/>
    <property type="match status" value="1"/>
</dbReference>
<organism evidence="7 8">
    <name type="scientific">Perkinsus chesapeaki</name>
    <name type="common">Clam parasite</name>
    <name type="synonym">Perkinsus andrewsi</name>
    <dbReference type="NCBI Taxonomy" id="330153"/>
    <lineage>
        <taxon>Eukaryota</taxon>
        <taxon>Sar</taxon>
        <taxon>Alveolata</taxon>
        <taxon>Perkinsozoa</taxon>
        <taxon>Perkinsea</taxon>
        <taxon>Perkinsida</taxon>
        <taxon>Perkinsidae</taxon>
        <taxon>Perkinsus</taxon>
    </lineage>
</organism>
<comment type="caution">
    <text evidence="7">The sequence shown here is derived from an EMBL/GenBank/DDBJ whole genome shotgun (WGS) entry which is preliminary data.</text>
</comment>
<dbReference type="PANTHER" id="PTHR43811:SF32">
    <property type="entry name" value="PEPTIDYL-PROLYL CIS-TRANS ISOMERASE FKBP16-4, CHLOROPLASTIC"/>
    <property type="match status" value="1"/>
</dbReference>